<dbReference type="InterPro" id="IPR027417">
    <property type="entry name" value="P-loop_NTPase"/>
</dbReference>
<feature type="transmembrane region" description="Helical" evidence="8">
    <location>
        <begin position="82"/>
        <end position="103"/>
    </location>
</feature>
<accession>A0A9E2KSQ6</accession>
<dbReference type="Pfam" id="PF00005">
    <property type="entry name" value="ABC_tran"/>
    <property type="match status" value="1"/>
</dbReference>
<dbReference type="Gene3D" id="3.40.50.300">
    <property type="entry name" value="P-loop containing nucleotide triphosphate hydrolases"/>
    <property type="match status" value="1"/>
</dbReference>
<evidence type="ECO:0000256" key="7">
    <source>
        <dbReference type="ARBA" id="ARBA00023136"/>
    </source>
</evidence>
<dbReference type="PROSITE" id="PS50893">
    <property type="entry name" value="ABC_TRANSPORTER_2"/>
    <property type="match status" value="1"/>
</dbReference>
<dbReference type="FunFam" id="3.40.50.300:FF:000287">
    <property type="entry name" value="Multidrug ABC transporter ATP-binding protein"/>
    <property type="match status" value="1"/>
</dbReference>
<reference evidence="11" key="2">
    <citation type="submission" date="2021-04" db="EMBL/GenBank/DDBJ databases">
        <authorList>
            <person name="Gilroy R."/>
        </authorList>
    </citation>
    <scope>NUCLEOTIDE SEQUENCE</scope>
    <source>
        <strain evidence="11">F6-686</strain>
    </source>
</reference>
<dbReference type="GO" id="GO:0005886">
    <property type="term" value="C:plasma membrane"/>
    <property type="evidence" value="ECO:0007669"/>
    <property type="project" value="UniProtKB-SubCell"/>
</dbReference>
<dbReference type="InterPro" id="IPR036640">
    <property type="entry name" value="ABC1_TM_sf"/>
</dbReference>
<feature type="transmembrane region" description="Helical" evidence="8">
    <location>
        <begin position="265"/>
        <end position="287"/>
    </location>
</feature>
<evidence type="ECO:0000313" key="11">
    <source>
        <dbReference type="EMBL" id="MBU3828825.1"/>
    </source>
</evidence>
<gene>
    <name evidence="11" type="ORF">H9806_06845</name>
</gene>
<evidence type="ECO:0000256" key="8">
    <source>
        <dbReference type="SAM" id="Phobius"/>
    </source>
</evidence>
<keyword evidence="5 11" id="KW-0067">ATP-binding</keyword>
<evidence type="ECO:0000259" key="9">
    <source>
        <dbReference type="PROSITE" id="PS50893"/>
    </source>
</evidence>
<proteinExistence type="predicted"/>
<protein>
    <submittedName>
        <fullName evidence="11">ABC transporter ATP-binding protein/permease</fullName>
    </submittedName>
</protein>
<dbReference type="SUPFAM" id="SSF52540">
    <property type="entry name" value="P-loop containing nucleoside triphosphate hydrolases"/>
    <property type="match status" value="1"/>
</dbReference>
<dbReference type="InterPro" id="IPR039421">
    <property type="entry name" value="Type_1_exporter"/>
</dbReference>
<dbReference type="PROSITE" id="PS50929">
    <property type="entry name" value="ABC_TM1F"/>
    <property type="match status" value="1"/>
</dbReference>
<evidence type="ECO:0000256" key="2">
    <source>
        <dbReference type="ARBA" id="ARBA00022448"/>
    </source>
</evidence>
<keyword evidence="7 8" id="KW-0472">Membrane</keyword>
<evidence type="ECO:0000256" key="5">
    <source>
        <dbReference type="ARBA" id="ARBA00022840"/>
    </source>
</evidence>
<keyword evidence="4" id="KW-0547">Nucleotide-binding</keyword>
<sequence length="624" mass="69580">MILDQTINKTAVKGHHSQTLGRLLKLVITTSPAMFIISTITIILAAASNVIGTLFIEQLINNYITPLVKEVNKGQTPNFGPLAYAIAVMFGIYAIGFISNYLFTMLMGVLAQKVQFRVRNEMFSHMESLPISYFDQNDYGDIMSRYTNDIDTLMQMISQSIPQFTNSVLTLIFVVAAMFLLSWQLTLFSFIVFALSFGIVRYLTKKSSHYFQIQQKKLGQINGYNEEMLNGLKVIKVFSHEPETKAGFDEYNDELRKASGRANTYATILFPIMGNMGNLLYVLIAFVGGAAAINNWAPLSLGAIASFLQLSKMFSMPIAQISQQLNSIVIALAGARRIFQLQDEHSEEDDGVVTISRDKKVEGLWNWNVPQKDGSVKKVPVRGHIIFDHVNFSYIPEKQILHDISINAKPGMKVALVGETGAGKTTISNMLNRFYEIDSGTITYDGIPIKKIKKDDLRQSLSIVLQETHLFAGTIMDNIRFGNPDASDDEVYQAAKLSHADEFIHELDKGYDTVIDGDGGDLSQGQMQLLSIARAMIADEPVMILDEATSSIDTRTEKMVQSGMDNLLAGRTSFVIAHRLSTIVNSDLILVLDHGHIIEAGNHDELLKEKGYYYELYTGKKEIQ</sequence>
<organism evidence="11 12">
    <name type="scientific">Candidatus Lactobacillus pullistercoris</name>
    <dbReference type="NCBI Taxonomy" id="2838636"/>
    <lineage>
        <taxon>Bacteria</taxon>
        <taxon>Bacillati</taxon>
        <taxon>Bacillota</taxon>
        <taxon>Bacilli</taxon>
        <taxon>Lactobacillales</taxon>
        <taxon>Lactobacillaceae</taxon>
        <taxon>Lactobacillus</taxon>
    </lineage>
</organism>
<evidence type="ECO:0000256" key="4">
    <source>
        <dbReference type="ARBA" id="ARBA00022741"/>
    </source>
</evidence>
<dbReference type="SUPFAM" id="SSF90123">
    <property type="entry name" value="ABC transporter transmembrane region"/>
    <property type="match status" value="1"/>
</dbReference>
<dbReference type="Gene3D" id="1.20.1560.10">
    <property type="entry name" value="ABC transporter type 1, transmembrane domain"/>
    <property type="match status" value="1"/>
</dbReference>
<feature type="domain" description="ABC transmembrane type-1" evidence="10">
    <location>
        <begin position="36"/>
        <end position="328"/>
    </location>
</feature>
<name>A0A9E2KSQ6_9LACO</name>
<dbReference type="PANTHER" id="PTHR24221">
    <property type="entry name" value="ATP-BINDING CASSETTE SUB-FAMILY B"/>
    <property type="match status" value="1"/>
</dbReference>
<dbReference type="InterPro" id="IPR017871">
    <property type="entry name" value="ABC_transporter-like_CS"/>
</dbReference>
<feature type="transmembrane region" description="Helical" evidence="8">
    <location>
        <begin position="164"/>
        <end position="181"/>
    </location>
</feature>
<dbReference type="Pfam" id="PF00664">
    <property type="entry name" value="ABC_membrane"/>
    <property type="match status" value="1"/>
</dbReference>
<evidence type="ECO:0000259" key="10">
    <source>
        <dbReference type="PROSITE" id="PS50929"/>
    </source>
</evidence>
<comment type="caution">
    <text evidence="11">The sequence shown here is derived from an EMBL/GenBank/DDBJ whole genome shotgun (WGS) entry which is preliminary data.</text>
</comment>
<keyword evidence="6 8" id="KW-1133">Transmembrane helix</keyword>
<reference evidence="11" key="1">
    <citation type="journal article" date="2021" name="PeerJ">
        <title>Extensive microbial diversity within the chicken gut microbiome revealed by metagenomics and culture.</title>
        <authorList>
            <person name="Gilroy R."/>
            <person name="Ravi A."/>
            <person name="Getino M."/>
            <person name="Pursley I."/>
            <person name="Horton D.L."/>
            <person name="Alikhan N.F."/>
            <person name="Baker D."/>
            <person name="Gharbi K."/>
            <person name="Hall N."/>
            <person name="Watson M."/>
            <person name="Adriaenssens E.M."/>
            <person name="Foster-Nyarko E."/>
            <person name="Jarju S."/>
            <person name="Secka A."/>
            <person name="Antonio M."/>
            <person name="Oren A."/>
            <person name="Chaudhuri R.R."/>
            <person name="La Ragione R."/>
            <person name="Hildebrand F."/>
            <person name="Pallen M.J."/>
        </authorList>
    </citation>
    <scope>NUCLEOTIDE SEQUENCE</scope>
    <source>
        <strain evidence="11">F6-686</strain>
    </source>
</reference>
<evidence type="ECO:0000256" key="6">
    <source>
        <dbReference type="ARBA" id="ARBA00022989"/>
    </source>
</evidence>
<keyword evidence="3 8" id="KW-0812">Transmembrane</keyword>
<evidence type="ECO:0000256" key="1">
    <source>
        <dbReference type="ARBA" id="ARBA00004651"/>
    </source>
</evidence>
<dbReference type="InterPro" id="IPR003593">
    <property type="entry name" value="AAA+_ATPase"/>
</dbReference>
<dbReference type="CDD" id="cd03254">
    <property type="entry name" value="ABCC_Glucan_exporter_like"/>
    <property type="match status" value="1"/>
</dbReference>
<feature type="transmembrane region" description="Helical" evidence="8">
    <location>
        <begin position="187"/>
        <end position="204"/>
    </location>
</feature>
<dbReference type="CDD" id="cd18547">
    <property type="entry name" value="ABC_6TM_Tm288_like"/>
    <property type="match status" value="1"/>
</dbReference>
<dbReference type="InterPro" id="IPR011527">
    <property type="entry name" value="ABC1_TM_dom"/>
</dbReference>
<dbReference type="GO" id="GO:0005524">
    <property type="term" value="F:ATP binding"/>
    <property type="evidence" value="ECO:0007669"/>
    <property type="project" value="UniProtKB-KW"/>
</dbReference>
<dbReference type="GO" id="GO:0016887">
    <property type="term" value="F:ATP hydrolysis activity"/>
    <property type="evidence" value="ECO:0007669"/>
    <property type="project" value="InterPro"/>
</dbReference>
<feature type="domain" description="ABC transporter" evidence="9">
    <location>
        <begin position="385"/>
        <end position="619"/>
    </location>
</feature>
<feature type="transmembrane region" description="Helical" evidence="8">
    <location>
        <begin position="23"/>
        <end position="47"/>
    </location>
</feature>
<evidence type="ECO:0000313" key="12">
    <source>
        <dbReference type="Proteomes" id="UP000823844"/>
    </source>
</evidence>
<dbReference type="SMART" id="SM00382">
    <property type="entry name" value="AAA"/>
    <property type="match status" value="1"/>
</dbReference>
<dbReference type="EMBL" id="JAHLFT010000086">
    <property type="protein sequence ID" value="MBU3828825.1"/>
    <property type="molecule type" value="Genomic_DNA"/>
</dbReference>
<dbReference type="AlphaFoldDB" id="A0A9E2KSQ6"/>
<evidence type="ECO:0000256" key="3">
    <source>
        <dbReference type="ARBA" id="ARBA00022692"/>
    </source>
</evidence>
<keyword evidence="2" id="KW-0813">Transport</keyword>
<dbReference type="Proteomes" id="UP000823844">
    <property type="component" value="Unassembled WGS sequence"/>
</dbReference>
<dbReference type="PROSITE" id="PS00211">
    <property type="entry name" value="ABC_TRANSPORTER_1"/>
    <property type="match status" value="1"/>
</dbReference>
<comment type="subcellular location">
    <subcellularLocation>
        <location evidence="1">Cell membrane</location>
        <topology evidence="1">Multi-pass membrane protein</topology>
    </subcellularLocation>
</comment>
<dbReference type="GO" id="GO:0140359">
    <property type="term" value="F:ABC-type transporter activity"/>
    <property type="evidence" value="ECO:0007669"/>
    <property type="project" value="InterPro"/>
</dbReference>
<dbReference type="PANTHER" id="PTHR24221:SF499">
    <property type="entry name" value="FATTY ACID ABC TRANSPORTER ATP-BINDING_PERMEASE PROTEIN"/>
    <property type="match status" value="1"/>
</dbReference>
<dbReference type="InterPro" id="IPR003439">
    <property type="entry name" value="ABC_transporter-like_ATP-bd"/>
</dbReference>